<gene>
    <name evidence="2" type="ORF">ALPR1_01065</name>
</gene>
<dbReference type="InterPro" id="IPR025491">
    <property type="entry name" value="DUF4382"/>
</dbReference>
<dbReference type="HOGENOM" id="CLU_060074_0_0_10"/>
<dbReference type="EMBL" id="CM001023">
    <property type="protein sequence ID" value="EAZ81788.1"/>
    <property type="molecule type" value="Genomic_DNA"/>
</dbReference>
<protein>
    <recommendedName>
        <fullName evidence="1">DUF4382 domain-containing protein</fullName>
    </recommendedName>
</protein>
<evidence type="ECO:0000313" key="3">
    <source>
        <dbReference type="Proteomes" id="UP000003919"/>
    </source>
</evidence>
<dbReference type="RefSeq" id="WP_008197789.1">
    <property type="nucleotide sequence ID" value="NZ_CM001023.1"/>
</dbReference>
<dbReference type="Gene3D" id="2.60.40.1120">
    <property type="entry name" value="Carboxypeptidase-like, regulatory domain"/>
    <property type="match status" value="1"/>
</dbReference>
<name>A3HUG6_9BACT</name>
<dbReference type="EMBL" id="AAXU02000001">
    <property type="protein sequence ID" value="EAZ81788.1"/>
    <property type="molecule type" value="Genomic_DNA"/>
</dbReference>
<dbReference type="Pfam" id="PF14321">
    <property type="entry name" value="DUF4382"/>
    <property type="match status" value="1"/>
</dbReference>
<dbReference type="OrthoDB" id="838241at2"/>
<dbReference type="Proteomes" id="UP000003919">
    <property type="component" value="Chromosome"/>
</dbReference>
<evidence type="ECO:0000313" key="2">
    <source>
        <dbReference type="EMBL" id="EAZ81788.1"/>
    </source>
</evidence>
<dbReference type="AlphaFoldDB" id="A3HUG6"/>
<comment type="caution">
    <text evidence="2">The sequence shown here is derived from an EMBL/GenBank/DDBJ whole genome shotgun (WGS) entry which is preliminary data.</text>
</comment>
<dbReference type="STRING" id="388413.ALPR1_01065"/>
<proteinExistence type="predicted"/>
<reference evidence="2 3" key="1">
    <citation type="journal article" date="2011" name="J. Bacteriol.">
        <title>Complete genome sequence of Algoriphagus sp. PR1, bacterial prey of a colony-forming choanoflagellate.</title>
        <authorList>
            <person name="Alegado R.A."/>
            <person name="Ferriera S."/>
            <person name="Nusbaum C."/>
            <person name="Young S.K."/>
            <person name="Zeng Q."/>
            <person name="Imamovic A."/>
            <person name="Fairclough S.R."/>
            <person name="King N."/>
        </authorList>
    </citation>
    <scope>NUCLEOTIDE SEQUENCE [LARGE SCALE GENOMIC DNA]</scope>
    <source>
        <strain evidence="2 3">PR1</strain>
    </source>
</reference>
<keyword evidence="3" id="KW-1185">Reference proteome</keyword>
<sequence>MKKLIYYFLVGSTFLGFWSCKEDIDSDPKGLVNLILVDSPAVWDSVFVEILGAEIEYIVDGKSDGTLQTKFLPYAPGDKKIEVSALVGGEALLLGRNEFPVSKILKITVKLGDQHSLYLDEKKYKLELADLSEMDVPLDFEMDIDQGFSYDIVLDFDLEKSILVAEENPLKVQLDPTFIIYRGAGTGEVKGSLGPTTLKPAIYAIQDGDSLSTHPNSSGSFLFRLPVGTYSIYVDPKDELYQDTLINNVQVEKGVTQTLEKITLKPKP</sequence>
<feature type="domain" description="DUF4382" evidence="1">
    <location>
        <begin position="29"/>
        <end position="167"/>
    </location>
</feature>
<accession>A3HUG6</accession>
<organism evidence="2 3">
    <name type="scientific">Algoriphagus machipongonensis</name>
    <dbReference type="NCBI Taxonomy" id="388413"/>
    <lineage>
        <taxon>Bacteria</taxon>
        <taxon>Pseudomonadati</taxon>
        <taxon>Bacteroidota</taxon>
        <taxon>Cytophagia</taxon>
        <taxon>Cytophagales</taxon>
        <taxon>Cyclobacteriaceae</taxon>
        <taxon>Algoriphagus</taxon>
    </lineage>
</organism>
<evidence type="ECO:0000259" key="1">
    <source>
        <dbReference type="Pfam" id="PF14321"/>
    </source>
</evidence>